<keyword evidence="2 9" id="KW-0812">Transmembrane</keyword>
<accession>A0AAW0QMB0</accession>
<keyword evidence="6 9" id="KW-0472">Membrane</keyword>
<dbReference type="Gene3D" id="1.25.40.20">
    <property type="entry name" value="Ankyrin repeat-containing domain"/>
    <property type="match status" value="1"/>
</dbReference>
<keyword evidence="4 9" id="KW-1133">Transmembrane helix</keyword>
<dbReference type="PANTHER" id="PTHR24193">
    <property type="entry name" value="ANKYRIN REPEAT PROTEIN"/>
    <property type="match status" value="1"/>
</dbReference>
<evidence type="ECO:0000256" key="9">
    <source>
        <dbReference type="SAM" id="Phobius"/>
    </source>
</evidence>
<keyword evidence="11" id="KW-1185">Reference proteome</keyword>
<proteinExistence type="predicted"/>
<organism evidence="10 11">
    <name type="scientific">Apiospora kogelbergensis</name>
    <dbReference type="NCBI Taxonomy" id="1337665"/>
    <lineage>
        <taxon>Eukaryota</taxon>
        <taxon>Fungi</taxon>
        <taxon>Dikarya</taxon>
        <taxon>Ascomycota</taxon>
        <taxon>Pezizomycotina</taxon>
        <taxon>Sordariomycetes</taxon>
        <taxon>Xylariomycetidae</taxon>
        <taxon>Amphisphaeriales</taxon>
        <taxon>Apiosporaceae</taxon>
        <taxon>Apiospora</taxon>
    </lineage>
</organism>
<dbReference type="InterPro" id="IPR045863">
    <property type="entry name" value="CorA_TM1_TM2"/>
</dbReference>
<dbReference type="AlphaFoldDB" id="A0AAW0QMB0"/>
<dbReference type="InterPro" id="IPR002110">
    <property type="entry name" value="Ankyrin_rpt"/>
</dbReference>
<feature type="region of interest" description="Disordered" evidence="8">
    <location>
        <begin position="1"/>
        <end position="60"/>
    </location>
</feature>
<feature type="region of interest" description="Disordered" evidence="8">
    <location>
        <begin position="530"/>
        <end position="557"/>
    </location>
</feature>
<feature type="compositionally biased region" description="Basic residues" evidence="8">
    <location>
        <begin position="789"/>
        <end position="805"/>
    </location>
</feature>
<dbReference type="Pfam" id="PF12796">
    <property type="entry name" value="Ank_2"/>
    <property type="match status" value="2"/>
</dbReference>
<dbReference type="Gene3D" id="1.20.58.340">
    <property type="entry name" value="Magnesium transport protein CorA, transmembrane region"/>
    <property type="match status" value="1"/>
</dbReference>
<protein>
    <submittedName>
        <fullName evidence="10">Ankyrin repeat protein</fullName>
    </submittedName>
</protein>
<feature type="compositionally biased region" description="Basic and acidic residues" evidence="8">
    <location>
        <begin position="1143"/>
        <end position="1156"/>
    </location>
</feature>
<feature type="repeat" description="ANK" evidence="7">
    <location>
        <begin position="193"/>
        <end position="228"/>
    </location>
</feature>
<dbReference type="GO" id="GO:0045944">
    <property type="term" value="P:positive regulation of transcription by RNA polymerase II"/>
    <property type="evidence" value="ECO:0007669"/>
    <property type="project" value="TreeGrafter"/>
</dbReference>
<feature type="repeat" description="ANK" evidence="7">
    <location>
        <begin position="312"/>
        <end position="344"/>
    </location>
</feature>
<sequence length="1156" mass="129106">MARLNTGTKHARLGSQVSKGSDVATARRGSQATTARRGSQTTTATQESSATVTQRDDHHQRDLTAACARGNEERVRRILTENQPWTEAKDKATLRKALQKASARHQLNIIRLLLHYGAEVDAGAHDEFPPLYRAAQAGQRAVVEELLKHRPDLEARETRTSQTPLFAASVRGFHNIAALLLAKGARVDAHDRDGRTPLLAMATNSKFKSMETVSILADHGANLEAKDQIGRTPLLWAATNWSYDFAKTLLEKGASVSAVNNRGRTALHLTVDSSNGRRGGSGEQAPAPTTPREEMLRLLLQHGADVNAVSDGGWKPLHNAAQKGLTSIVEILLRAGADINATLSNGMTALHWAAFNGFEDTAQLLWSQPEADLNIKDTFGRAAWLYAAERGHDDLVELLSPGHNSHRLPKSMQDASQAFNATVVEFKDYGEKQRISKPSVFDLLYKWDEKNGRPSIPLWTDGPPGHAKSEFKWIHLPANNLAWVETLMINWFIESGCRDLEGFKALMKSLEQEHCGPLPHANYMRPFCQRISSQHPGDDDGGGPPAAGEDTLSPWKGIRRSTSNLSQMTLSQGIPGGDGKIVMFMPYLHYETDESRQKMMDAIKIVSSASQASARDKTPDTLLLEAYLNHKPSLHPRRTLDQFFYRGIDTSARDRDQVVYRYCEDHGHERKVFMVDQLWVLVLNKDLIITCFPERFDLKKNQKDPLGVLDGIVAEMNAKTRPPVRSVYHMAILVSGRCSGMFSRHRADDQDYQFLDMFESSVGRVTEDLTHLFHHFEQASSQSRQWSRPSRRSKLRSGKNKKKNKPPTEESSSFDRLLDIGSETSLLTEVRDIRDELNILTMILNSQLWTLGDLKNCLVEELSLSAASSSRMMRNNVNSWHAADIRKRTLEQERHLKVHKRDIQSMDEQAERLYQSLTDLLDLKQKHSNALEARFASEQAISAARSGQTVMVFTIVTIIFLPMSFISAYFGVNIESFDKLDGSYVAIWTFGCGLAISAVFVIMAFTVVDITKALNRFGAFVRRITSRREDAGPDDKDESGGGADGGDHGYDYQEVAVAVQPPTPGLLQSPGFRQLGDQSGPLSRERTNNTMRSDDMEMGILKQTELDLVKTKTAISFLSKTRSAVSADSLRSRRRMYGEDDLEWGRRDRETTAETC</sequence>
<name>A0AAW0QMB0_9PEZI</name>
<dbReference type="Proteomes" id="UP001392437">
    <property type="component" value="Unassembled WGS sequence"/>
</dbReference>
<reference evidence="10 11" key="1">
    <citation type="submission" date="2023-01" db="EMBL/GenBank/DDBJ databases">
        <title>Analysis of 21 Apiospora genomes using comparative genomics revels a genus with tremendous synthesis potential of carbohydrate active enzymes and secondary metabolites.</title>
        <authorList>
            <person name="Sorensen T."/>
        </authorList>
    </citation>
    <scope>NUCLEOTIDE SEQUENCE [LARGE SCALE GENOMIC DNA]</scope>
    <source>
        <strain evidence="10 11">CBS 117206</strain>
    </source>
</reference>
<feature type="region of interest" description="Disordered" evidence="8">
    <location>
        <begin position="783"/>
        <end position="815"/>
    </location>
</feature>
<evidence type="ECO:0000256" key="4">
    <source>
        <dbReference type="ARBA" id="ARBA00022989"/>
    </source>
</evidence>
<evidence type="ECO:0000256" key="8">
    <source>
        <dbReference type="SAM" id="MobiDB-lite"/>
    </source>
</evidence>
<evidence type="ECO:0000256" key="7">
    <source>
        <dbReference type="PROSITE-ProRule" id="PRU00023"/>
    </source>
</evidence>
<feature type="region of interest" description="Disordered" evidence="8">
    <location>
        <begin position="1135"/>
        <end position="1156"/>
    </location>
</feature>
<evidence type="ECO:0000256" key="1">
    <source>
        <dbReference type="ARBA" id="ARBA00004141"/>
    </source>
</evidence>
<feature type="compositionally biased region" description="Polar residues" evidence="8">
    <location>
        <begin position="28"/>
        <end position="38"/>
    </location>
</feature>
<feature type="region of interest" description="Disordered" evidence="8">
    <location>
        <begin position="1067"/>
        <end position="1089"/>
    </location>
</feature>
<dbReference type="SUPFAM" id="SSF48403">
    <property type="entry name" value="Ankyrin repeat"/>
    <property type="match status" value="1"/>
</dbReference>
<evidence type="ECO:0000256" key="2">
    <source>
        <dbReference type="ARBA" id="ARBA00022692"/>
    </source>
</evidence>
<dbReference type="PROSITE" id="PS50297">
    <property type="entry name" value="ANK_REP_REGION"/>
    <property type="match status" value="3"/>
</dbReference>
<dbReference type="GO" id="GO:0005634">
    <property type="term" value="C:nucleus"/>
    <property type="evidence" value="ECO:0007669"/>
    <property type="project" value="TreeGrafter"/>
</dbReference>
<comment type="subcellular location">
    <subcellularLocation>
        <location evidence="1">Membrane</location>
        <topology evidence="1">Multi-pass membrane protein</topology>
    </subcellularLocation>
</comment>
<evidence type="ECO:0000256" key="6">
    <source>
        <dbReference type="ARBA" id="ARBA00023136"/>
    </source>
</evidence>
<feature type="transmembrane region" description="Helical" evidence="9">
    <location>
        <begin position="984"/>
        <end position="1008"/>
    </location>
</feature>
<feature type="repeat" description="ANK" evidence="7">
    <location>
        <begin position="126"/>
        <end position="158"/>
    </location>
</feature>
<evidence type="ECO:0000313" key="11">
    <source>
        <dbReference type="Proteomes" id="UP001392437"/>
    </source>
</evidence>
<feature type="transmembrane region" description="Helical" evidence="9">
    <location>
        <begin position="950"/>
        <end position="972"/>
    </location>
</feature>
<feature type="region of interest" description="Disordered" evidence="8">
    <location>
        <begin position="269"/>
        <end position="290"/>
    </location>
</feature>
<keyword evidence="5 7" id="KW-0040">ANK repeat</keyword>
<dbReference type="GO" id="GO:0016020">
    <property type="term" value="C:membrane"/>
    <property type="evidence" value="ECO:0007669"/>
    <property type="project" value="UniProtKB-SubCell"/>
</dbReference>
<dbReference type="InterPro" id="IPR002523">
    <property type="entry name" value="MgTranspt_CorA/ZnTranspt_ZntB"/>
</dbReference>
<dbReference type="GO" id="GO:0046873">
    <property type="term" value="F:metal ion transmembrane transporter activity"/>
    <property type="evidence" value="ECO:0007669"/>
    <property type="project" value="InterPro"/>
</dbReference>
<dbReference type="SMART" id="SM00248">
    <property type="entry name" value="ANK"/>
    <property type="match status" value="9"/>
</dbReference>
<dbReference type="PROSITE" id="PS50088">
    <property type="entry name" value="ANK_REPEAT"/>
    <property type="match status" value="6"/>
</dbReference>
<evidence type="ECO:0000313" key="10">
    <source>
        <dbReference type="EMBL" id="KAK8109560.1"/>
    </source>
</evidence>
<dbReference type="SUPFAM" id="SSF144083">
    <property type="entry name" value="Magnesium transport protein CorA, transmembrane region"/>
    <property type="match status" value="1"/>
</dbReference>
<dbReference type="Pfam" id="PF00023">
    <property type="entry name" value="Ank"/>
    <property type="match status" value="1"/>
</dbReference>
<dbReference type="PANTHER" id="PTHR24193:SF121">
    <property type="entry name" value="ADA2A-CONTAINING COMPLEX COMPONENT 3, ISOFORM D"/>
    <property type="match status" value="1"/>
</dbReference>
<keyword evidence="3" id="KW-0677">Repeat</keyword>
<dbReference type="InterPro" id="IPR036770">
    <property type="entry name" value="Ankyrin_rpt-contain_sf"/>
</dbReference>
<gene>
    <name evidence="10" type="ORF">PG999_007697</name>
</gene>
<evidence type="ECO:0000256" key="3">
    <source>
        <dbReference type="ARBA" id="ARBA00022737"/>
    </source>
</evidence>
<dbReference type="Pfam" id="PF13637">
    <property type="entry name" value="Ank_4"/>
    <property type="match status" value="1"/>
</dbReference>
<feature type="repeat" description="ANK" evidence="7">
    <location>
        <begin position="229"/>
        <end position="261"/>
    </location>
</feature>
<feature type="repeat" description="ANK" evidence="7">
    <location>
        <begin position="160"/>
        <end position="192"/>
    </location>
</feature>
<dbReference type="EMBL" id="JAQQWP010000007">
    <property type="protein sequence ID" value="KAK8109560.1"/>
    <property type="molecule type" value="Genomic_DNA"/>
</dbReference>
<feature type="compositionally biased region" description="Low complexity" evidence="8">
    <location>
        <begin position="39"/>
        <end position="53"/>
    </location>
</feature>
<dbReference type="InterPro" id="IPR050663">
    <property type="entry name" value="Ankyrin-SOCS_Box"/>
</dbReference>
<dbReference type="Pfam" id="PF01544">
    <property type="entry name" value="CorA"/>
    <property type="match status" value="1"/>
</dbReference>
<dbReference type="GO" id="GO:0000976">
    <property type="term" value="F:transcription cis-regulatory region binding"/>
    <property type="evidence" value="ECO:0007669"/>
    <property type="project" value="TreeGrafter"/>
</dbReference>
<comment type="caution">
    <text evidence="10">The sequence shown here is derived from an EMBL/GenBank/DDBJ whole genome shotgun (WGS) entry which is preliminary data.</text>
</comment>
<evidence type="ECO:0000256" key="5">
    <source>
        <dbReference type="ARBA" id="ARBA00023043"/>
    </source>
</evidence>
<feature type="repeat" description="ANK" evidence="7">
    <location>
        <begin position="262"/>
        <end position="311"/>
    </location>
</feature>